<protein>
    <submittedName>
        <fullName evidence="2">Uncharacterized protein</fullName>
    </submittedName>
</protein>
<evidence type="ECO:0000313" key="2">
    <source>
        <dbReference type="EMBL" id="MEE4588188.1"/>
    </source>
</evidence>
<dbReference type="RefSeq" id="WP_197049208.1">
    <property type="nucleotide sequence ID" value="NZ_JBEYSQ010000054.1"/>
</dbReference>
<comment type="caution">
    <text evidence="2">The sequence shown here is derived from an EMBL/GenBank/DDBJ whole genome shotgun (WGS) entry which is preliminary data.</text>
</comment>
<gene>
    <name evidence="2" type="ORF">V2K49_34795</name>
</gene>
<name>A0ABD5JID7_9ACTN</name>
<sequence length="93" mass="9296">MSDEPVLAALLAEAGIGEDSSEARENLIGDAVATVLAAVGDAAGGRTTAARRRERRVREHVAGIRTPPAGAPTGGVISAGGPKTDPVLVLVDT</sequence>
<feature type="region of interest" description="Disordered" evidence="1">
    <location>
        <begin position="43"/>
        <end position="82"/>
    </location>
</feature>
<organism evidence="2 3">
    <name type="scientific">Streptomyces antimycoticus</name>
    <dbReference type="NCBI Taxonomy" id="68175"/>
    <lineage>
        <taxon>Bacteria</taxon>
        <taxon>Bacillati</taxon>
        <taxon>Actinomycetota</taxon>
        <taxon>Actinomycetes</taxon>
        <taxon>Kitasatosporales</taxon>
        <taxon>Streptomycetaceae</taxon>
        <taxon>Streptomyces</taxon>
        <taxon>Streptomyces violaceusniger group</taxon>
    </lineage>
</organism>
<proteinExistence type="predicted"/>
<evidence type="ECO:0000256" key="1">
    <source>
        <dbReference type="SAM" id="MobiDB-lite"/>
    </source>
</evidence>
<reference evidence="2 3" key="1">
    <citation type="submission" date="2023-11" db="EMBL/GenBank/DDBJ databases">
        <title>30 novel species of actinomycetes from the DSMZ collection.</title>
        <authorList>
            <person name="Nouioui I."/>
        </authorList>
    </citation>
    <scope>NUCLEOTIDE SEQUENCE [LARGE SCALE GENOMIC DNA]</scope>
    <source>
        <strain evidence="2 3">DSM 41602</strain>
    </source>
</reference>
<dbReference type="AlphaFoldDB" id="A0ABD5JID7"/>
<accession>A0ABD5JID7</accession>
<dbReference type="Proteomes" id="UP001354649">
    <property type="component" value="Unassembled WGS sequence"/>
</dbReference>
<evidence type="ECO:0000313" key="3">
    <source>
        <dbReference type="Proteomes" id="UP001354649"/>
    </source>
</evidence>
<dbReference type="EMBL" id="JAZBJQ010000031">
    <property type="protein sequence ID" value="MEE4588188.1"/>
    <property type="molecule type" value="Genomic_DNA"/>
</dbReference>